<dbReference type="InterPro" id="IPR019826">
    <property type="entry name" value="Carboxylesterase_B_AS"/>
</dbReference>
<dbReference type="EC" id="3.1.1.-" evidence="6"/>
<keyword evidence="4" id="KW-1015">Disulfide bond</keyword>
<evidence type="ECO:0000313" key="8">
    <source>
        <dbReference type="EMBL" id="CAG9818107.1"/>
    </source>
</evidence>
<accession>A0A9N9X2I3</accession>
<keyword evidence="3 6" id="KW-0378">Hydrolase</keyword>
<keyword evidence="2" id="KW-0719">Serine esterase</keyword>
<dbReference type="SUPFAM" id="SSF53474">
    <property type="entry name" value="alpha/beta-Hydrolases"/>
    <property type="match status" value="1"/>
</dbReference>
<keyword evidence="5" id="KW-0325">Glycoprotein</keyword>
<evidence type="ECO:0000256" key="1">
    <source>
        <dbReference type="ARBA" id="ARBA00005964"/>
    </source>
</evidence>
<feature type="domain" description="Carboxylesterase type B" evidence="7">
    <location>
        <begin position="1"/>
        <end position="347"/>
    </location>
</feature>
<dbReference type="Pfam" id="PF00135">
    <property type="entry name" value="COesterase"/>
    <property type="match status" value="1"/>
</dbReference>
<name>A0A9N9X2I3_PHACE</name>
<reference evidence="8" key="2">
    <citation type="submission" date="2022-10" db="EMBL/GenBank/DDBJ databases">
        <authorList>
            <consortium name="ENA_rothamsted_submissions"/>
            <consortium name="culmorum"/>
            <person name="King R."/>
        </authorList>
    </citation>
    <scope>NUCLEOTIDE SEQUENCE</scope>
</reference>
<evidence type="ECO:0000256" key="3">
    <source>
        <dbReference type="ARBA" id="ARBA00022801"/>
    </source>
</evidence>
<dbReference type="PANTHER" id="PTHR43142">
    <property type="entry name" value="CARBOXYLIC ESTER HYDROLASE"/>
    <property type="match status" value="1"/>
</dbReference>
<evidence type="ECO:0000313" key="9">
    <source>
        <dbReference type="Proteomes" id="UP001153737"/>
    </source>
</evidence>
<evidence type="ECO:0000256" key="5">
    <source>
        <dbReference type="ARBA" id="ARBA00023180"/>
    </source>
</evidence>
<dbReference type="PANTHER" id="PTHR43142:SF1">
    <property type="entry name" value="CARBOXYLIC ESTER HYDROLASE"/>
    <property type="match status" value="1"/>
</dbReference>
<dbReference type="GO" id="GO:0052689">
    <property type="term" value="F:carboxylic ester hydrolase activity"/>
    <property type="evidence" value="ECO:0007669"/>
    <property type="project" value="UniProtKB-KW"/>
</dbReference>
<dbReference type="PROSITE" id="PS00122">
    <property type="entry name" value="CARBOXYLESTERASE_B_1"/>
    <property type="match status" value="1"/>
</dbReference>
<comment type="similarity">
    <text evidence="1 6">Belongs to the type-B carboxylesterase/lipase family.</text>
</comment>
<reference evidence="8" key="1">
    <citation type="submission" date="2022-01" db="EMBL/GenBank/DDBJ databases">
        <authorList>
            <person name="King R."/>
        </authorList>
    </citation>
    <scope>NUCLEOTIDE SEQUENCE</scope>
</reference>
<evidence type="ECO:0000256" key="6">
    <source>
        <dbReference type="RuleBase" id="RU361235"/>
    </source>
</evidence>
<sequence>MGLKDQHLALQWTKKNIELFGGDPNDIVIGGQSAGAFSVSYQLLNSRNKGLISGTIQQSGTALSSGASKARPRDTAFALGKLLNISVGAGDTSSLIDALRKTPIDAFVAAAVQVPNSVYFGFIGQLIWSPIVENSGDEQAFVTTPMHQDFIDGNFNHVPSMIGFNSEESIYFLPPEERVIQLAALNDADPSLLVQDSMNVENKTQVGIKLKGLYTSEPFSDNLEAFVKFTSDVVFIRSSIRQAELSSRHAPVYLYQFSAGPNKSPQFPGIAHAAELGYLWDQFDGIEVDKTIRQQMLSLWWNFIKYKNPTPENVTTMQNIKWPSVDTNDIKYFDIDETSSVSSNPRNYESVKKVLLGRLRSPYFVF</sequence>
<proteinExistence type="inferred from homology"/>
<gene>
    <name evidence="8" type="ORF">PHAECO_LOCUS5709</name>
</gene>
<dbReference type="AlphaFoldDB" id="A0A9N9X2I3"/>
<dbReference type="InterPro" id="IPR002018">
    <property type="entry name" value="CarbesteraseB"/>
</dbReference>
<keyword evidence="9" id="KW-1185">Reference proteome</keyword>
<dbReference type="InterPro" id="IPR029058">
    <property type="entry name" value="AB_hydrolase_fold"/>
</dbReference>
<evidence type="ECO:0000256" key="4">
    <source>
        <dbReference type="ARBA" id="ARBA00023157"/>
    </source>
</evidence>
<organism evidence="8 9">
    <name type="scientific">Phaedon cochleariae</name>
    <name type="common">Mustard beetle</name>
    <dbReference type="NCBI Taxonomy" id="80249"/>
    <lineage>
        <taxon>Eukaryota</taxon>
        <taxon>Metazoa</taxon>
        <taxon>Ecdysozoa</taxon>
        <taxon>Arthropoda</taxon>
        <taxon>Hexapoda</taxon>
        <taxon>Insecta</taxon>
        <taxon>Pterygota</taxon>
        <taxon>Neoptera</taxon>
        <taxon>Endopterygota</taxon>
        <taxon>Coleoptera</taxon>
        <taxon>Polyphaga</taxon>
        <taxon>Cucujiformia</taxon>
        <taxon>Chrysomeloidea</taxon>
        <taxon>Chrysomelidae</taxon>
        <taxon>Chrysomelinae</taxon>
        <taxon>Chrysomelini</taxon>
        <taxon>Phaedon</taxon>
    </lineage>
</organism>
<protein>
    <recommendedName>
        <fullName evidence="6">Carboxylic ester hydrolase</fullName>
        <ecNumber evidence="6">3.1.1.-</ecNumber>
    </recommendedName>
</protein>
<dbReference type="OrthoDB" id="6752441at2759"/>
<dbReference type="EMBL" id="OU896723">
    <property type="protein sequence ID" value="CAG9818107.1"/>
    <property type="molecule type" value="Genomic_DNA"/>
</dbReference>
<evidence type="ECO:0000259" key="7">
    <source>
        <dbReference type="Pfam" id="PF00135"/>
    </source>
</evidence>
<dbReference type="Gene3D" id="3.40.50.1820">
    <property type="entry name" value="alpha/beta hydrolase"/>
    <property type="match status" value="1"/>
</dbReference>
<dbReference type="Proteomes" id="UP001153737">
    <property type="component" value="Chromosome 17"/>
</dbReference>
<evidence type="ECO:0000256" key="2">
    <source>
        <dbReference type="ARBA" id="ARBA00022487"/>
    </source>
</evidence>